<sequence length="76" mass="9024">REFLCFPCQALRPRHVDDNQQRKQDLLFFICILSWEVIKASLACISRTPKVLMEWYTTGNGLVTFVQKIYQYMYTG</sequence>
<proteinExistence type="predicted"/>
<dbReference type="AlphaFoldDB" id="A0A7J9J1F8"/>
<evidence type="ECO:0000313" key="2">
    <source>
        <dbReference type="Proteomes" id="UP000593575"/>
    </source>
</evidence>
<gene>
    <name evidence="1" type="ORF">Goarm_012690</name>
</gene>
<comment type="caution">
    <text evidence="1">The sequence shown here is derived from an EMBL/GenBank/DDBJ whole genome shotgun (WGS) entry which is preliminary data.</text>
</comment>
<feature type="non-terminal residue" evidence="1">
    <location>
        <position position="76"/>
    </location>
</feature>
<name>A0A7J9J1F8_9ROSI</name>
<dbReference type="Proteomes" id="UP000593575">
    <property type="component" value="Unassembled WGS sequence"/>
</dbReference>
<evidence type="ECO:0000313" key="1">
    <source>
        <dbReference type="EMBL" id="MBA0827953.1"/>
    </source>
</evidence>
<feature type="non-terminal residue" evidence="1">
    <location>
        <position position="1"/>
    </location>
</feature>
<dbReference type="EMBL" id="JABFAE010000005">
    <property type="protein sequence ID" value="MBA0827953.1"/>
    <property type="molecule type" value="Genomic_DNA"/>
</dbReference>
<accession>A0A7J9J1F8</accession>
<organism evidence="1 2">
    <name type="scientific">Gossypium armourianum</name>
    <dbReference type="NCBI Taxonomy" id="34283"/>
    <lineage>
        <taxon>Eukaryota</taxon>
        <taxon>Viridiplantae</taxon>
        <taxon>Streptophyta</taxon>
        <taxon>Embryophyta</taxon>
        <taxon>Tracheophyta</taxon>
        <taxon>Spermatophyta</taxon>
        <taxon>Magnoliopsida</taxon>
        <taxon>eudicotyledons</taxon>
        <taxon>Gunneridae</taxon>
        <taxon>Pentapetalae</taxon>
        <taxon>rosids</taxon>
        <taxon>malvids</taxon>
        <taxon>Malvales</taxon>
        <taxon>Malvaceae</taxon>
        <taxon>Malvoideae</taxon>
        <taxon>Gossypium</taxon>
    </lineage>
</organism>
<protein>
    <submittedName>
        <fullName evidence="1">Uncharacterized protein</fullName>
    </submittedName>
</protein>
<keyword evidence="2" id="KW-1185">Reference proteome</keyword>
<reference evidence="1 2" key="1">
    <citation type="journal article" date="2019" name="Genome Biol. Evol.">
        <title>Insights into the evolution of the New World diploid cottons (Gossypium, subgenus Houzingenia) based on genome sequencing.</title>
        <authorList>
            <person name="Grover C.E."/>
            <person name="Arick M.A. 2nd"/>
            <person name="Thrash A."/>
            <person name="Conover J.L."/>
            <person name="Sanders W.S."/>
            <person name="Peterson D.G."/>
            <person name="Frelichowski J.E."/>
            <person name="Scheffler J.A."/>
            <person name="Scheffler B.E."/>
            <person name="Wendel J.F."/>
        </authorList>
    </citation>
    <scope>NUCLEOTIDE SEQUENCE [LARGE SCALE GENOMIC DNA]</scope>
    <source>
        <strain evidence="1">6</strain>
        <tissue evidence="1">Leaf</tissue>
    </source>
</reference>